<comment type="caution">
    <text evidence="2">The sequence shown here is derived from an EMBL/GenBank/DDBJ whole genome shotgun (WGS) entry which is preliminary data.</text>
</comment>
<dbReference type="GeneID" id="37063158"/>
<dbReference type="InterPro" id="IPR018713">
    <property type="entry name" value="MPAB/Lcp_cat_dom"/>
</dbReference>
<sequence length="295" mass="33069">MNEKIHPADRISPVSSQATYTYTNTANSVDDLEKLEILPQILQEGILFAGSGAALLLQAAFPGIKATFEESNIKTGNNTTYLANNLSDTLQSALSYIACLVFGTTEEKKRLLDLLQKDQSPFQRKKLPSDPLTQLWITATVYATATDFYQRIYGRVDFRTAEKAYAEFTTVLSCLNIAKDAWPPTRQSFWEYWDSQIERLNVSAESHRVAKTLLEKNDFPGWVNVMKPLLRAITIEMLPPQLRDAYGLKSSAKTRGLYRGAMGFSVAVYPALPASMRGYPLRFYLGDLRGQLGKT</sequence>
<protein>
    <recommendedName>
        <fullName evidence="1">ER-bound oxygenase mpaB/mpaB'/Rubber oxygenase catalytic domain-containing protein</fullName>
    </recommendedName>
</protein>
<dbReference type="STRING" id="1448321.A0A317WNB9"/>
<gene>
    <name evidence="2" type="ORF">BO70DRAFT_332400</name>
</gene>
<evidence type="ECO:0000313" key="2">
    <source>
        <dbReference type="EMBL" id="PWY87495.1"/>
    </source>
</evidence>
<keyword evidence="3" id="KW-1185">Reference proteome</keyword>
<organism evidence="2 3">
    <name type="scientific">Aspergillus heteromorphus CBS 117.55</name>
    <dbReference type="NCBI Taxonomy" id="1448321"/>
    <lineage>
        <taxon>Eukaryota</taxon>
        <taxon>Fungi</taxon>
        <taxon>Dikarya</taxon>
        <taxon>Ascomycota</taxon>
        <taxon>Pezizomycotina</taxon>
        <taxon>Eurotiomycetes</taxon>
        <taxon>Eurotiomycetidae</taxon>
        <taxon>Eurotiales</taxon>
        <taxon>Aspergillaceae</taxon>
        <taxon>Aspergillus</taxon>
        <taxon>Aspergillus subgen. Circumdati</taxon>
    </lineage>
</organism>
<evidence type="ECO:0000313" key="3">
    <source>
        <dbReference type="Proteomes" id="UP000247233"/>
    </source>
</evidence>
<dbReference type="PANTHER" id="PTHR36151:SF3">
    <property type="entry name" value="ER-BOUND OXYGENASE MPAB_MPAB'_RUBBER OXYGENASE CATALYTIC DOMAIN-CONTAINING PROTEIN"/>
    <property type="match status" value="1"/>
</dbReference>
<proteinExistence type="predicted"/>
<evidence type="ECO:0000259" key="1">
    <source>
        <dbReference type="Pfam" id="PF09995"/>
    </source>
</evidence>
<dbReference type="AlphaFoldDB" id="A0A317WNB9"/>
<dbReference type="EMBL" id="MSFL01000006">
    <property type="protein sequence ID" value="PWY87495.1"/>
    <property type="molecule type" value="Genomic_DNA"/>
</dbReference>
<dbReference type="VEuPathDB" id="FungiDB:BO70DRAFT_332400"/>
<dbReference type="Proteomes" id="UP000247233">
    <property type="component" value="Unassembled WGS sequence"/>
</dbReference>
<accession>A0A317WNB9</accession>
<dbReference type="RefSeq" id="XP_025401378.1">
    <property type="nucleotide sequence ID" value="XM_025540921.1"/>
</dbReference>
<dbReference type="OrthoDB" id="4444391at2759"/>
<name>A0A317WNB9_9EURO</name>
<feature type="domain" description="ER-bound oxygenase mpaB/mpaB'/Rubber oxygenase catalytic" evidence="1">
    <location>
        <begin position="41"/>
        <end position="265"/>
    </location>
</feature>
<dbReference type="GO" id="GO:0016491">
    <property type="term" value="F:oxidoreductase activity"/>
    <property type="evidence" value="ECO:0007669"/>
    <property type="project" value="InterPro"/>
</dbReference>
<reference evidence="2 3" key="1">
    <citation type="submission" date="2016-12" db="EMBL/GenBank/DDBJ databases">
        <title>The genomes of Aspergillus section Nigri reveals drivers in fungal speciation.</title>
        <authorList>
            <consortium name="DOE Joint Genome Institute"/>
            <person name="Vesth T.C."/>
            <person name="Nybo J."/>
            <person name="Theobald S."/>
            <person name="Brandl J."/>
            <person name="Frisvad J.C."/>
            <person name="Nielsen K.F."/>
            <person name="Lyhne E.K."/>
            <person name="Kogle M.E."/>
            <person name="Kuo A."/>
            <person name="Riley R."/>
            <person name="Clum A."/>
            <person name="Nolan M."/>
            <person name="Lipzen A."/>
            <person name="Salamov A."/>
            <person name="Henrissat B."/>
            <person name="Wiebenga A."/>
            <person name="De Vries R.P."/>
            <person name="Grigoriev I.V."/>
            <person name="Mortensen U.H."/>
            <person name="Andersen M.R."/>
            <person name="Baker S.E."/>
        </authorList>
    </citation>
    <scope>NUCLEOTIDE SEQUENCE [LARGE SCALE GENOMIC DNA]</scope>
    <source>
        <strain evidence="2 3">CBS 117.55</strain>
    </source>
</reference>
<dbReference type="Pfam" id="PF09995">
    <property type="entry name" value="MPAB_Lcp_cat"/>
    <property type="match status" value="1"/>
</dbReference>
<dbReference type="PANTHER" id="PTHR36151">
    <property type="entry name" value="BLR2777 PROTEIN"/>
    <property type="match status" value="1"/>
</dbReference>